<organism evidence="1 2">
    <name type="scientific">Celeribacter baekdonensis</name>
    <dbReference type="NCBI Taxonomy" id="875171"/>
    <lineage>
        <taxon>Bacteria</taxon>
        <taxon>Pseudomonadati</taxon>
        <taxon>Pseudomonadota</taxon>
        <taxon>Alphaproteobacteria</taxon>
        <taxon>Rhodobacterales</taxon>
        <taxon>Roseobacteraceae</taxon>
        <taxon>Celeribacter</taxon>
    </lineage>
</organism>
<reference evidence="1 2" key="1">
    <citation type="submission" date="2016-10" db="EMBL/GenBank/DDBJ databases">
        <authorList>
            <person name="de Groot N.N."/>
        </authorList>
    </citation>
    <scope>NUCLEOTIDE SEQUENCE [LARGE SCALE GENOMIC DNA]</scope>
    <source>
        <strain evidence="1 2">DSM 27375</strain>
    </source>
</reference>
<dbReference type="EMBL" id="FNBL01000001">
    <property type="protein sequence ID" value="SDE81784.1"/>
    <property type="molecule type" value="Genomic_DNA"/>
</dbReference>
<gene>
    <name evidence="1" type="ORF">SAMN04488117_101338</name>
</gene>
<evidence type="ECO:0000313" key="1">
    <source>
        <dbReference type="EMBL" id="SDE81784.1"/>
    </source>
</evidence>
<sequence>MTRPNDHAAAIAFARTWKPGQPTDPATLATLRTLSEALNLDDDAFERVCSVYIENALYDKALANSLVGKLATVFTCPTFETLLTVNQVMQALNADWGAHTEVLPLAVEVLAHPDLDVVHDLIFPSVVAIGHAAYKAQDHRLEEMLIEKGRQWQSTGEAALANHCALGLCLAQTKESANCFGKTVDLDRLFGHFGHFGH</sequence>
<evidence type="ECO:0000313" key="2">
    <source>
        <dbReference type="Proteomes" id="UP000182284"/>
    </source>
</evidence>
<proteinExistence type="predicted"/>
<dbReference type="AlphaFoldDB" id="A0A1G7G0U3"/>
<dbReference type="Proteomes" id="UP000182284">
    <property type="component" value="Unassembled WGS sequence"/>
</dbReference>
<name>A0A1G7G0U3_9RHOB</name>
<protein>
    <submittedName>
        <fullName evidence="1">Uncharacterized protein</fullName>
    </submittedName>
</protein>
<accession>A0A1G7G0U3</accession>